<organism evidence="3 4">
    <name type="scientific">Marasmius crinis-equi</name>
    <dbReference type="NCBI Taxonomy" id="585013"/>
    <lineage>
        <taxon>Eukaryota</taxon>
        <taxon>Fungi</taxon>
        <taxon>Dikarya</taxon>
        <taxon>Basidiomycota</taxon>
        <taxon>Agaricomycotina</taxon>
        <taxon>Agaricomycetes</taxon>
        <taxon>Agaricomycetidae</taxon>
        <taxon>Agaricales</taxon>
        <taxon>Marasmiineae</taxon>
        <taxon>Marasmiaceae</taxon>
        <taxon>Marasmius</taxon>
    </lineage>
</organism>
<sequence>MSLSSPSNSLAVVAYLQSFSAVLFVDHAAIVILVRLTSDDPDVALLTSTLPIQIYDYLLTLDEEIRFVWTKTPWNLAKILFLGVRYAVFIPTILVLYVNTSRSFPLASCSVWTNAEVYGTIGVVVMAELVLGLRAWAFWGRNRIVAACIITTVIMLLAGESYKIANIDESHSTFGIDVYNVSGYCPPSFSDREGSSGSSAISTGFTLIVVYETLILVLTLIQAYRQGCFESGGSKSRFLHNFVSQGP</sequence>
<dbReference type="InterPro" id="IPR045340">
    <property type="entry name" value="DUF6533"/>
</dbReference>
<evidence type="ECO:0000259" key="2">
    <source>
        <dbReference type="Pfam" id="PF20151"/>
    </source>
</evidence>
<gene>
    <name evidence="3" type="ORF">V5O48_008002</name>
</gene>
<evidence type="ECO:0000313" key="3">
    <source>
        <dbReference type="EMBL" id="KAL0573961.1"/>
    </source>
</evidence>
<keyword evidence="1" id="KW-0812">Transmembrane</keyword>
<proteinExistence type="predicted"/>
<name>A0ABR3FFA4_9AGAR</name>
<keyword evidence="4" id="KW-1185">Reference proteome</keyword>
<accession>A0ABR3FFA4</accession>
<feature type="transmembrane region" description="Helical" evidence="1">
    <location>
        <begin position="200"/>
        <end position="221"/>
    </location>
</feature>
<reference evidence="3 4" key="1">
    <citation type="submission" date="2024-02" db="EMBL/GenBank/DDBJ databases">
        <title>A draft genome for the cacao thread blight pathogen Marasmius crinis-equi.</title>
        <authorList>
            <person name="Cohen S.P."/>
            <person name="Baruah I.K."/>
            <person name="Amoako-Attah I."/>
            <person name="Bukari Y."/>
            <person name="Meinhardt L.W."/>
            <person name="Bailey B.A."/>
        </authorList>
    </citation>
    <scope>NUCLEOTIDE SEQUENCE [LARGE SCALE GENOMIC DNA]</scope>
    <source>
        <strain evidence="3 4">GH-76</strain>
    </source>
</reference>
<evidence type="ECO:0000256" key="1">
    <source>
        <dbReference type="SAM" id="Phobius"/>
    </source>
</evidence>
<dbReference type="Proteomes" id="UP001465976">
    <property type="component" value="Unassembled WGS sequence"/>
</dbReference>
<feature type="transmembrane region" description="Helical" evidence="1">
    <location>
        <begin position="12"/>
        <end position="34"/>
    </location>
</feature>
<feature type="transmembrane region" description="Helical" evidence="1">
    <location>
        <begin position="117"/>
        <end position="137"/>
    </location>
</feature>
<evidence type="ECO:0000313" key="4">
    <source>
        <dbReference type="Proteomes" id="UP001465976"/>
    </source>
</evidence>
<keyword evidence="1" id="KW-0472">Membrane</keyword>
<feature type="transmembrane region" description="Helical" evidence="1">
    <location>
        <begin position="144"/>
        <end position="165"/>
    </location>
</feature>
<comment type="caution">
    <text evidence="3">The sequence shown here is derived from an EMBL/GenBank/DDBJ whole genome shotgun (WGS) entry which is preliminary data.</text>
</comment>
<dbReference type="Pfam" id="PF20151">
    <property type="entry name" value="DUF6533"/>
    <property type="match status" value="1"/>
</dbReference>
<dbReference type="EMBL" id="JBAHYK010000444">
    <property type="protein sequence ID" value="KAL0573961.1"/>
    <property type="molecule type" value="Genomic_DNA"/>
</dbReference>
<protein>
    <recommendedName>
        <fullName evidence="2">DUF6533 domain-containing protein</fullName>
    </recommendedName>
</protein>
<feature type="domain" description="DUF6533" evidence="2">
    <location>
        <begin position="54"/>
        <end position="90"/>
    </location>
</feature>
<keyword evidence="1" id="KW-1133">Transmembrane helix</keyword>
<feature type="transmembrane region" description="Helical" evidence="1">
    <location>
        <begin position="76"/>
        <end position="97"/>
    </location>
</feature>